<dbReference type="InterPro" id="IPR029063">
    <property type="entry name" value="SAM-dependent_MTases_sf"/>
</dbReference>
<gene>
    <name evidence="5" type="ORF">CQW23_24652</name>
</gene>
<evidence type="ECO:0000256" key="1">
    <source>
        <dbReference type="ARBA" id="ARBA00004496"/>
    </source>
</evidence>
<reference evidence="5 6" key="1">
    <citation type="journal article" date="2017" name="Genome Biol.">
        <title>New reference genome sequences of hot pepper reveal the massive evolution of plant disease-resistance genes by retroduplication.</title>
        <authorList>
            <person name="Kim S."/>
            <person name="Park J."/>
            <person name="Yeom S.I."/>
            <person name="Kim Y.M."/>
            <person name="Seo E."/>
            <person name="Kim K.T."/>
            <person name="Kim M.S."/>
            <person name="Lee J.M."/>
            <person name="Cheong K."/>
            <person name="Shin H.S."/>
            <person name="Kim S.B."/>
            <person name="Han K."/>
            <person name="Lee J."/>
            <person name="Park M."/>
            <person name="Lee H.A."/>
            <person name="Lee H.Y."/>
            <person name="Lee Y."/>
            <person name="Oh S."/>
            <person name="Lee J.H."/>
            <person name="Choi E."/>
            <person name="Choi E."/>
            <person name="Lee S.E."/>
            <person name="Jeon J."/>
            <person name="Kim H."/>
            <person name="Choi G."/>
            <person name="Song H."/>
            <person name="Lee J."/>
            <person name="Lee S.C."/>
            <person name="Kwon J.K."/>
            <person name="Lee H.Y."/>
            <person name="Koo N."/>
            <person name="Hong Y."/>
            <person name="Kim R.W."/>
            <person name="Kang W.H."/>
            <person name="Huh J.H."/>
            <person name="Kang B.C."/>
            <person name="Yang T.J."/>
            <person name="Lee Y.H."/>
            <person name="Bennetzen J.L."/>
            <person name="Choi D."/>
        </authorList>
    </citation>
    <scope>NUCLEOTIDE SEQUENCE [LARGE SCALE GENOMIC DNA]</scope>
    <source>
        <strain evidence="6">cv. PBC81</strain>
    </source>
</reference>
<protein>
    <recommendedName>
        <fullName evidence="7">Protein-lysine N-methyltransferase N6AMT2</fullName>
    </recommendedName>
</protein>
<accession>A0A2G2VVG2</accession>
<keyword evidence="6" id="KW-1185">Reference proteome</keyword>
<evidence type="ECO:0000256" key="4">
    <source>
        <dbReference type="ARBA" id="ARBA00022679"/>
    </source>
</evidence>
<dbReference type="STRING" id="33114.A0A2G2VVG2"/>
<comment type="caution">
    <text evidence="5">The sequence shown here is derived from an EMBL/GenBank/DDBJ whole genome shotgun (WGS) entry which is preliminary data.</text>
</comment>
<evidence type="ECO:0000256" key="2">
    <source>
        <dbReference type="ARBA" id="ARBA00022490"/>
    </source>
</evidence>
<evidence type="ECO:0008006" key="7">
    <source>
        <dbReference type="Google" id="ProtNLM"/>
    </source>
</evidence>
<dbReference type="EMBL" id="MLFT02000010">
    <property type="protein sequence ID" value="PHT36952.1"/>
    <property type="molecule type" value="Genomic_DNA"/>
</dbReference>
<proteinExistence type="predicted"/>
<dbReference type="GO" id="GO:0032259">
    <property type="term" value="P:methylation"/>
    <property type="evidence" value="ECO:0007669"/>
    <property type="project" value="UniProtKB-KW"/>
</dbReference>
<evidence type="ECO:0000256" key="3">
    <source>
        <dbReference type="ARBA" id="ARBA00022603"/>
    </source>
</evidence>
<dbReference type="InterPro" id="IPR002052">
    <property type="entry name" value="DNA_methylase_N6_adenine_CS"/>
</dbReference>
<sequence>MRSQKIDPNVPAQILEYDKRFEQYGSEFTFYDYNLPKDLPSSMKHSYPIIVADPPYLSQECLEKVAQTISFLTRPGQTYLLLLTGEVQRDRASKLLGLRPCAFRPEHSSKLGNEFRLYTNYDPGTNLGGWEQIWLILCGMSLFYETVMRELQKEIHDQYWELAAVRVRMLREIRRLRRALLLPVEDCPANHTNNNDDNNN</sequence>
<dbReference type="InterPro" id="IPR019369">
    <property type="entry name" value="Efm5/EEF1AKMT1"/>
</dbReference>
<dbReference type="PANTHER" id="PTHR13200:SF0">
    <property type="entry name" value="EEF1A LYSINE METHYLTRANSFERASE 1"/>
    <property type="match status" value="1"/>
</dbReference>
<keyword evidence="2" id="KW-0963">Cytoplasm</keyword>
<reference evidence="6" key="2">
    <citation type="journal article" date="2017" name="J. Anim. Genet.">
        <title>Multiple reference genome sequences of hot pepper reveal the massive evolution of plant disease resistance genes by retroduplication.</title>
        <authorList>
            <person name="Kim S."/>
            <person name="Park J."/>
            <person name="Yeom S.-I."/>
            <person name="Kim Y.-M."/>
            <person name="Seo E."/>
            <person name="Kim K.-T."/>
            <person name="Kim M.-S."/>
            <person name="Lee J.M."/>
            <person name="Cheong K."/>
            <person name="Shin H.-S."/>
            <person name="Kim S.-B."/>
            <person name="Han K."/>
            <person name="Lee J."/>
            <person name="Park M."/>
            <person name="Lee H.-A."/>
            <person name="Lee H.-Y."/>
            <person name="Lee Y."/>
            <person name="Oh S."/>
            <person name="Lee J.H."/>
            <person name="Choi E."/>
            <person name="Choi E."/>
            <person name="Lee S.E."/>
            <person name="Jeon J."/>
            <person name="Kim H."/>
            <person name="Choi G."/>
            <person name="Song H."/>
            <person name="Lee J."/>
            <person name="Lee S.-C."/>
            <person name="Kwon J.-K."/>
            <person name="Lee H.-Y."/>
            <person name="Koo N."/>
            <person name="Hong Y."/>
            <person name="Kim R.W."/>
            <person name="Kang W.-H."/>
            <person name="Huh J.H."/>
            <person name="Kang B.-C."/>
            <person name="Yang T.-J."/>
            <person name="Lee Y.-H."/>
            <person name="Bennetzen J.L."/>
            <person name="Choi D."/>
        </authorList>
    </citation>
    <scope>NUCLEOTIDE SEQUENCE [LARGE SCALE GENOMIC DNA]</scope>
    <source>
        <strain evidence="6">cv. PBC81</strain>
    </source>
</reference>
<evidence type="ECO:0000313" key="5">
    <source>
        <dbReference type="EMBL" id="PHT36952.1"/>
    </source>
</evidence>
<keyword evidence="3" id="KW-0489">Methyltransferase</keyword>
<evidence type="ECO:0000313" key="6">
    <source>
        <dbReference type="Proteomes" id="UP000224567"/>
    </source>
</evidence>
<dbReference type="GO" id="GO:0005737">
    <property type="term" value="C:cytoplasm"/>
    <property type="evidence" value="ECO:0007669"/>
    <property type="project" value="UniProtKB-SubCell"/>
</dbReference>
<dbReference type="Pfam" id="PF10237">
    <property type="entry name" value="N6-adenineMlase"/>
    <property type="match status" value="1"/>
</dbReference>
<organism evidence="5 6">
    <name type="scientific">Capsicum baccatum</name>
    <name type="common">Peruvian pepper</name>
    <dbReference type="NCBI Taxonomy" id="33114"/>
    <lineage>
        <taxon>Eukaryota</taxon>
        <taxon>Viridiplantae</taxon>
        <taxon>Streptophyta</taxon>
        <taxon>Embryophyta</taxon>
        <taxon>Tracheophyta</taxon>
        <taxon>Spermatophyta</taxon>
        <taxon>Magnoliopsida</taxon>
        <taxon>eudicotyledons</taxon>
        <taxon>Gunneridae</taxon>
        <taxon>Pentapetalae</taxon>
        <taxon>asterids</taxon>
        <taxon>lamiids</taxon>
        <taxon>Solanales</taxon>
        <taxon>Solanaceae</taxon>
        <taxon>Solanoideae</taxon>
        <taxon>Capsiceae</taxon>
        <taxon>Capsicum</taxon>
    </lineage>
</organism>
<dbReference type="Proteomes" id="UP000224567">
    <property type="component" value="Unassembled WGS sequence"/>
</dbReference>
<dbReference type="GO" id="GO:0003676">
    <property type="term" value="F:nucleic acid binding"/>
    <property type="evidence" value="ECO:0007669"/>
    <property type="project" value="InterPro"/>
</dbReference>
<dbReference type="InterPro" id="IPR041370">
    <property type="entry name" value="Mlase_EEF1AKMT1/ZCCHC4"/>
</dbReference>
<comment type="subcellular location">
    <subcellularLocation>
        <location evidence="1">Cytoplasm</location>
    </subcellularLocation>
</comment>
<dbReference type="Gene3D" id="3.40.50.150">
    <property type="entry name" value="Vaccinia Virus protein VP39"/>
    <property type="match status" value="1"/>
</dbReference>
<dbReference type="OrthoDB" id="206354at2759"/>
<name>A0A2G2VVG2_CAPBA</name>
<keyword evidence="4" id="KW-0808">Transferase</keyword>
<dbReference type="GO" id="GO:0016279">
    <property type="term" value="F:protein-lysine N-methyltransferase activity"/>
    <property type="evidence" value="ECO:0007669"/>
    <property type="project" value="InterPro"/>
</dbReference>
<dbReference type="PROSITE" id="PS00092">
    <property type="entry name" value="N6_MTASE"/>
    <property type="match status" value="1"/>
</dbReference>
<dbReference type="AlphaFoldDB" id="A0A2G2VVG2"/>
<dbReference type="PANTHER" id="PTHR13200">
    <property type="entry name" value="EEF1A LYSINE METHYLTRANSFERASE 1"/>
    <property type="match status" value="1"/>
</dbReference>